<name>A0A558QW92_9SPHN</name>
<dbReference type="AlphaFoldDB" id="A0A558QW92"/>
<proteinExistence type="predicted"/>
<accession>A0A558QW92</accession>
<dbReference type="RefSeq" id="WP_145154471.1">
    <property type="nucleotide sequence ID" value="NZ_VNIM01000088.1"/>
</dbReference>
<keyword evidence="2" id="KW-1185">Reference proteome</keyword>
<comment type="caution">
    <text evidence="1">The sequence shown here is derived from an EMBL/GenBank/DDBJ whole genome shotgun (WGS) entry which is preliminary data.</text>
</comment>
<dbReference type="OrthoDB" id="7584915at2"/>
<sequence>MSIQDTQVLITIPPEAIAAVDAWIARRDEPRHSREEAVRIIASHHLGGDDPLTMLPTLVTGRDIV</sequence>
<evidence type="ECO:0000313" key="1">
    <source>
        <dbReference type="EMBL" id="TVV71401.1"/>
    </source>
</evidence>
<evidence type="ECO:0000313" key="2">
    <source>
        <dbReference type="Proteomes" id="UP000318681"/>
    </source>
</evidence>
<gene>
    <name evidence="1" type="ORF">FOY91_16865</name>
</gene>
<dbReference type="EMBL" id="VNIM01000088">
    <property type="protein sequence ID" value="TVV71401.1"/>
    <property type="molecule type" value="Genomic_DNA"/>
</dbReference>
<reference evidence="1 2" key="1">
    <citation type="submission" date="2019-07" db="EMBL/GenBank/DDBJ databases">
        <title>Sphingomonas solaris sp. nov., isolated from a solar panel from Boston, Massachusetts.</title>
        <authorList>
            <person name="Tanner K."/>
            <person name="Pascual J."/>
            <person name="Mancuso C."/>
            <person name="Pereto J."/>
            <person name="Khalil A."/>
            <person name="Vilanova C."/>
        </authorList>
    </citation>
    <scope>NUCLEOTIDE SEQUENCE [LARGE SCALE GENOMIC DNA]</scope>
    <source>
        <strain evidence="1 2">R4DWN</strain>
    </source>
</reference>
<organism evidence="1 2">
    <name type="scientific">Alterirhizorhabdus solaris</name>
    <dbReference type="NCBI Taxonomy" id="2529389"/>
    <lineage>
        <taxon>Bacteria</taxon>
        <taxon>Pseudomonadati</taxon>
        <taxon>Pseudomonadota</taxon>
        <taxon>Alphaproteobacteria</taxon>
        <taxon>Sphingomonadales</taxon>
        <taxon>Rhizorhabdaceae</taxon>
        <taxon>Alterirhizorhabdus</taxon>
    </lineage>
</organism>
<dbReference type="Proteomes" id="UP000318681">
    <property type="component" value="Unassembled WGS sequence"/>
</dbReference>
<evidence type="ECO:0008006" key="3">
    <source>
        <dbReference type="Google" id="ProtNLM"/>
    </source>
</evidence>
<protein>
    <recommendedName>
        <fullName evidence="3">Ribbon-helix-helix protein, CopG family</fullName>
    </recommendedName>
</protein>